<proteinExistence type="predicted"/>
<accession>A0A174B6V5</accession>
<dbReference type="Proteomes" id="UP000095746">
    <property type="component" value="Unassembled WGS sequence"/>
</dbReference>
<evidence type="ECO:0000313" key="1">
    <source>
        <dbReference type="EMBL" id="CUN95338.1"/>
    </source>
</evidence>
<dbReference type="AlphaFoldDB" id="A0A174B6V5"/>
<gene>
    <name evidence="1" type="ORF">ERS852411_00737</name>
</gene>
<evidence type="ECO:0000313" key="2">
    <source>
        <dbReference type="Proteomes" id="UP000095746"/>
    </source>
</evidence>
<dbReference type="SUPFAM" id="SSF53474">
    <property type="entry name" value="alpha/beta-Hydrolases"/>
    <property type="match status" value="1"/>
</dbReference>
<dbReference type="EMBL" id="CYZT01000029">
    <property type="protein sequence ID" value="CUN95338.1"/>
    <property type="molecule type" value="Genomic_DNA"/>
</dbReference>
<sequence>MPVENTLDYAHALRARQVPFELHLFQDGPHAMGLADRESARDGAHYNAHAAAWHPLCIDWLKGRG</sequence>
<organism evidence="1 2">
    <name type="scientific">Flavonifractor plautii</name>
    <name type="common">Fusobacterium plautii</name>
    <dbReference type="NCBI Taxonomy" id="292800"/>
    <lineage>
        <taxon>Bacteria</taxon>
        <taxon>Bacillati</taxon>
        <taxon>Bacillota</taxon>
        <taxon>Clostridia</taxon>
        <taxon>Eubacteriales</taxon>
        <taxon>Oscillospiraceae</taxon>
        <taxon>Flavonifractor</taxon>
    </lineage>
</organism>
<name>A0A174B6V5_FLAPL</name>
<dbReference type="Gene3D" id="3.40.50.1820">
    <property type="entry name" value="alpha/beta hydrolase"/>
    <property type="match status" value="1"/>
</dbReference>
<protein>
    <submittedName>
        <fullName evidence="1">Uncharacterized protein</fullName>
    </submittedName>
</protein>
<dbReference type="InterPro" id="IPR029058">
    <property type="entry name" value="AB_hydrolase_fold"/>
</dbReference>
<reference evidence="1 2" key="1">
    <citation type="submission" date="2015-09" db="EMBL/GenBank/DDBJ databases">
        <authorList>
            <consortium name="Pathogen Informatics"/>
        </authorList>
    </citation>
    <scope>NUCLEOTIDE SEQUENCE [LARGE SCALE GENOMIC DNA]</scope>
    <source>
        <strain evidence="1 2">2789STDY5608854</strain>
    </source>
</reference>